<evidence type="ECO:0000313" key="13">
    <source>
        <dbReference type="Proteomes" id="UP000256970"/>
    </source>
</evidence>
<name>A0A383VK19_TETOB</name>
<feature type="domain" description="PPM-type phosphatase" evidence="11">
    <location>
        <begin position="168"/>
        <end position="479"/>
    </location>
</feature>
<proteinExistence type="inferred from homology"/>
<reference evidence="12 13" key="1">
    <citation type="submission" date="2016-10" db="EMBL/GenBank/DDBJ databases">
        <authorList>
            <person name="Cai Z."/>
        </authorList>
    </citation>
    <scope>NUCLEOTIDE SEQUENCE [LARGE SCALE GENOMIC DNA]</scope>
</reference>
<dbReference type="AlphaFoldDB" id="A0A383VK19"/>
<keyword evidence="13" id="KW-1185">Reference proteome</keyword>
<dbReference type="Proteomes" id="UP000256970">
    <property type="component" value="Unassembled WGS sequence"/>
</dbReference>
<dbReference type="PROSITE" id="PS01032">
    <property type="entry name" value="PPM_1"/>
    <property type="match status" value="1"/>
</dbReference>
<protein>
    <recommendedName>
        <fullName evidence="3">protein-serine/threonine phosphatase</fullName>
        <ecNumber evidence="3">3.1.3.16</ecNumber>
    </recommendedName>
</protein>
<evidence type="ECO:0000256" key="2">
    <source>
        <dbReference type="ARBA" id="ARBA00001946"/>
    </source>
</evidence>
<keyword evidence="4" id="KW-0479">Metal-binding</keyword>
<dbReference type="EC" id="3.1.3.16" evidence="3"/>
<evidence type="ECO:0000256" key="5">
    <source>
        <dbReference type="ARBA" id="ARBA00022801"/>
    </source>
</evidence>
<keyword evidence="8" id="KW-0464">Manganese</keyword>
<dbReference type="PROSITE" id="PS51746">
    <property type="entry name" value="PPM_2"/>
    <property type="match status" value="1"/>
</dbReference>
<comment type="cofactor">
    <cofactor evidence="2">
        <name>Mg(2+)</name>
        <dbReference type="ChEBI" id="CHEBI:18420"/>
    </cofactor>
</comment>
<feature type="compositionally biased region" description="Low complexity" evidence="10">
    <location>
        <begin position="150"/>
        <end position="159"/>
    </location>
</feature>
<dbReference type="GO" id="GO:0004722">
    <property type="term" value="F:protein serine/threonine phosphatase activity"/>
    <property type="evidence" value="ECO:0007669"/>
    <property type="project" value="UniProtKB-EC"/>
</dbReference>
<dbReference type="SUPFAM" id="SSF81606">
    <property type="entry name" value="PP2C-like"/>
    <property type="match status" value="1"/>
</dbReference>
<evidence type="ECO:0000256" key="4">
    <source>
        <dbReference type="ARBA" id="ARBA00022723"/>
    </source>
</evidence>
<keyword evidence="7 9" id="KW-0904">Protein phosphatase</keyword>
<evidence type="ECO:0000256" key="9">
    <source>
        <dbReference type="RuleBase" id="RU003465"/>
    </source>
</evidence>
<dbReference type="InterPro" id="IPR000222">
    <property type="entry name" value="PP2C_BS"/>
</dbReference>
<evidence type="ECO:0000256" key="6">
    <source>
        <dbReference type="ARBA" id="ARBA00022842"/>
    </source>
</evidence>
<evidence type="ECO:0000256" key="7">
    <source>
        <dbReference type="ARBA" id="ARBA00022912"/>
    </source>
</evidence>
<gene>
    <name evidence="12" type="ORF">BQ4739_LOCUS6331</name>
</gene>
<dbReference type="PANTHER" id="PTHR47992">
    <property type="entry name" value="PROTEIN PHOSPHATASE"/>
    <property type="match status" value="1"/>
</dbReference>
<evidence type="ECO:0000256" key="10">
    <source>
        <dbReference type="SAM" id="MobiDB-lite"/>
    </source>
</evidence>
<dbReference type="GO" id="GO:0046872">
    <property type="term" value="F:metal ion binding"/>
    <property type="evidence" value="ECO:0007669"/>
    <property type="project" value="UniProtKB-KW"/>
</dbReference>
<dbReference type="InterPro" id="IPR001932">
    <property type="entry name" value="PPM-type_phosphatase-like_dom"/>
</dbReference>
<organism evidence="12 13">
    <name type="scientific">Tetradesmus obliquus</name>
    <name type="common">Green alga</name>
    <name type="synonym">Acutodesmus obliquus</name>
    <dbReference type="NCBI Taxonomy" id="3088"/>
    <lineage>
        <taxon>Eukaryota</taxon>
        <taxon>Viridiplantae</taxon>
        <taxon>Chlorophyta</taxon>
        <taxon>core chlorophytes</taxon>
        <taxon>Chlorophyceae</taxon>
        <taxon>CS clade</taxon>
        <taxon>Sphaeropleales</taxon>
        <taxon>Scenedesmaceae</taxon>
        <taxon>Tetradesmus</taxon>
    </lineage>
</organism>
<comment type="similarity">
    <text evidence="9">Belongs to the PP2C family.</text>
</comment>
<dbReference type="InterPro" id="IPR015655">
    <property type="entry name" value="PP2C"/>
</dbReference>
<evidence type="ECO:0000313" key="12">
    <source>
        <dbReference type="EMBL" id="SZX65867.1"/>
    </source>
</evidence>
<sequence length="482" mass="49963">MSLVIVEQAIAAARSCLAPSSTRLQQLQHASSLVEQLHKALLLEVELETAARTCSHTTASTQESSSRSSSETEGIGMLTLDLLSSSDVIDIVGQTDAISCTSSSTAAVSSSHVDVQQQEAAPLKTCHRSSSSSSSWRMVGSPAEQHHKAAAGSSSSSSSSATSLKSVFMAASAAQGRKPYMEDRHSLACLTPAADAHQAAAVGDWIEGVGVGSQLAYAGVFDGHGGSMTAAYAADSLHRLLQQHLHTAELQGHQGLSFSDCCQSAVSKAFLKADREWGEVTRGRPFDGSGSTAVVALVHKRNLVVGNAGDSVAVLARGGAALRLTELHRPDSEPEAERVLAAGGMLCQGKAAGSCLRVKQNPATLPAGERYARQPMLAVTRALGDYKMKRPSFPIICPDPFVAQASLNPADRLLLLASDGVTDVLTDDAMLEVALAAAEQAHARGEEGQEAAAAAAAAVQAAAIEAGTYDNVTALAMLLGWE</sequence>
<keyword evidence="6" id="KW-0460">Magnesium</keyword>
<dbReference type="InterPro" id="IPR036457">
    <property type="entry name" value="PPM-type-like_dom_sf"/>
</dbReference>
<keyword evidence="5 9" id="KW-0378">Hydrolase</keyword>
<feature type="region of interest" description="Disordered" evidence="10">
    <location>
        <begin position="118"/>
        <end position="159"/>
    </location>
</feature>
<dbReference type="CDD" id="cd00143">
    <property type="entry name" value="PP2Cc"/>
    <property type="match status" value="1"/>
</dbReference>
<dbReference type="EMBL" id="FNXT01000665">
    <property type="protein sequence ID" value="SZX65867.1"/>
    <property type="molecule type" value="Genomic_DNA"/>
</dbReference>
<evidence type="ECO:0000256" key="1">
    <source>
        <dbReference type="ARBA" id="ARBA00001936"/>
    </source>
</evidence>
<evidence type="ECO:0000256" key="8">
    <source>
        <dbReference type="ARBA" id="ARBA00023211"/>
    </source>
</evidence>
<dbReference type="SMART" id="SM00331">
    <property type="entry name" value="PP2C_SIG"/>
    <property type="match status" value="1"/>
</dbReference>
<dbReference type="SMART" id="SM00332">
    <property type="entry name" value="PP2Cc"/>
    <property type="match status" value="1"/>
</dbReference>
<evidence type="ECO:0000256" key="3">
    <source>
        <dbReference type="ARBA" id="ARBA00013081"/>
    </source>
</evidence>
<evidence type="ECO:0000259" key="11">
    <source>
        <dbReference type="PROSITE" id="PS51746"/>
    </source>
</evidence>
<dbReference type="Pfam" id="PF00481">
    <property type="entry name" value="PP2C"/>
    <property type="match status" value="1"/>
</dbReference>
<comment type="cofactor">
    <cofactor evidence="1">
        <name>Mn(2+)</name>
        <dbReference type="ChEBI" id="CHEBI:29035"/>
    </cofactor>
</comment>
<dbReference type="Gene3D" id="3.60.40.10">
    <property type="entry name" value="PPM-type phosphatase domain"/>
    <property type="match status" value="1"/>
</dbReference>
<dbReference type="STRING" id="3088.A0A383VK19"/>
<accession>A0A383VK19</accession>